<evidence type="ECO:0000256" key="9">
    <source>
        <dbReference type="RuleBase" id="RU362122"/>
    </source>
</evidence>
<feature type="transmembrane region" description="Helical" evidence="9">
    <location>
        <begin position="367"/>
        <end position="384"/>
    </location>
</feature>
<dbReference type="GO" id="GO:0015188">
    <property type="term" value="F:L-isoleucine transmembrane transporter activity"/>
    <property type="evidence" value="ECO:0007669"/>
    <property type="project" value="TreeGrafter"/>
</dbReference>
<feature type="transmembrane region" description="Helical" evidence="9">
    <location>
        <begin position="220"/>
        <end position="242"/>
    </location>
</feature>
<dbReference type="PANTHER" id="PTHR30588:SF0">
    <property type="entry name" value="BRANCHED-CHAIN AMINO ACID PERMEASE BRNQ"/>
    <property type="match status" value="1"/>
</dbReference>
<proteinExistence type="inferred from homology"/>
<feature type="transmembrane region" description="Helical" evidence="9">
    <location>
        <begin position="334"/>
        <end position="355"/>
    </location>
</feature>
<feature type="transmembrane region" description="Helical" evidence="9">
    <location>
        <begin position="115"/>
        <end position="134"/>
    </location>
</feature>
<keyword evidence="11" id="KW-1185">Reference proteome</keyword>
<dbReference type="RefSeq" id="WP_084027532.1">
    <property type="nucleotide sequence ID" value="NZ_LZFO01000006.1"/>
</dbReference>
<dbReference type="GO" id="GO:0015820">
    <property type="term" value="P:L-leucine transport"/>
    <property type="evidence" value="ECO:0007669"/>
    <property type="project" value="TreeGrafter"/>
</dbReference>
<dbReference type="Pfam" id="PF05525">
    <property type="entry name" value="Branch_AA_trans"/>
    <property type="match status" value="1"/>
</dbReference>
<dbReference type="GO" id="GO:0015818">
    <property type="term" value="P:isoleucine transport"/>
    <property type="evidence" value="ECO:0007669"/>
    <property type="project" value="TreeGrafter"/>
</dbReference>
<feature type="transmembrane region" description="Helical" evidence="9">
    <location>
        <begin position="187"/>
        <end position="208"/>
    </location>
</feature>
<dbReference type="GO" id="GO:0005886">
    <property type="term" value="C:plasma membrane"/>
    <property type="evidence" value="ECO:0007669"/>
    <property type="project" value="UniProtKB-SubCell"/>
</dbReference>
<reference evidence="10 11" key="1">
    <citation type="submission" date="2016-06" db="EMBL/GenBank/DDBJ databases">
        <title>Genome sequence of Clostridium acetireducens DSM 10703.</title>
        <authorList>
            <person name="Poehlein A."/>
            <person name="Fluechter S."/>
            <person name="Duerre P."/>
            <person name="Daniel R."/>
        </authorList>
    </citation>
    <scope>NUCLEOTIDE SEQUENCE [LARGE SCALE GENOMIC DNA]</scope>
    <source>
        <strain evidence="10 11">DSM 10703</strain>
    </source>
</reference>
<evidence type="ECO:0000256" key="5">
    <source>
        <dbReference type="ARBA" id="ARBA00022692"/>
    </source>
</evidence>
<accession>A0A1E8F0R9</accession>
<evidence type="ECO:0000313" key="11">
    <source>
        <dbReference type="Proteomes" id="UP000175744"/>
    </source>
</evidence>
<organism evidence="10 11">
    <name type="scientific">Clostridium acetireducens DSM 10703</name>
    <dbReference type="NCBI Taxonomy" id="1121290"/>
    <lineage>
        <taxon>Bacteria</taxon>
        <taxon>Bacillati</taxon>
        <taxon>Bacillota</taxon>
        <taxon>Clostridia</taxon>
        <taxon>Eubacteriales</taxon>
        <taxon>Clostridiaceae</taxon>
        <taxon>Clostridium</taxon>
    </lineage>
</organism>
<dbReference type="NCBIfam" id="TIGR00796">
    <property type="entry name" value="livcs"/>
    <property type="match status" value="1"/>
</dbReference>
<dbReference type="GO" id="GO:0015190">
    <property type="term" value="F:L-leucine transmembrane transporter activity"/>
    <property type="evidence" value="ECO:0007669"/>
    <property type="project" value="TreeGrafter"/>
</dbReference>
<name>A0A1E8F0R9_9CLOT</name>
<dbReference type="PATRIC" id="fig|1121290.3.peg.629"/>
<evidence type="ECO:0000256" key="3">
    <source>
        <dbReference type="ARBA" id="ARBA00022448"/>
    </source>
</evidence>
<keyword evidence="5 9" id="KW-0812">Transmembrane</keyword>
<feature type="transmembrane region" description="Helical" evidence="9">
    <location>
        <begin position="311"/>
        <end position="328"/>
    </location>
</feature>
<evidence type="ECO:0000256" key="4">
    <source>
        <dbReference type="ARBA" id="ARBA00022475"/>
    </source>
</evidence>
<comment type="similarity">
    <text evidence="2 9">Belongs to the branched chain amino acid transporter family.</text>
</comment>
<evidence type="ECO:0000256" key="7">
    <source>
        <dbReference type="ARBA" id="ARBA00022989"/>
    </source>
</evidence>
<evidence type="ECO:0000256" key="2">
    <source>
        <dbReference type="ARBA" id="ARBA00008540"/>
    </source>
</evidence>
<feature type="transmembrane region" description="Helical" evidence="9">
    <location>
        <begin position="274"/>
        <end position="299"/>
    </location>
</feature>
<dbReference type="OrthoDB" id="9783920at2"/>
<evidence type="ECO:0000256" key="1">
    <source>
        <dbReference type="ARBA" id="ARBA00004651"/>
    </source>
</evidence>
<feature type="transmembrane region" description="Helical" evidence="9">
    <location>
        <begin position="7"/>
        <end position="27"/>
    </location>
</feature>
<dbReference type="InterPro" id="IPR004685">
    <property type="entry name" value="Brnchd-chn_aa_trnsp_Livcs"/>
</dbReference>
<keyword evidence="7 9" id="KW-1133">Transmembrane helix</keyword>
<sequence length="430" mass="46167">MNKNLKNVFITGFALFSMFFGAGNLIFPPTLGYISGNKWIFTMIGFLITCISLPLLGIVSVAKVGGTTDKLTGKVNSKFGNILCSIIMLSIGPLFCVPRTGATTFEIGVQPIMPNANPIIFSIIYFSITLVFVMNQSNVIDKIGALLTPFLLISLFIIILKGIINPIGMPINNNLQNAFSKGFVEGYQTMDALGSIIIGQMVVTSFINKGYKTEKEQVDITIKSGIVSALCLGLVYGGLLYVGATSSGVFPKDITRTSLLISLSESLLGSWGKIILGLSISIACLTTSIGLTATAGNYFSELSKGKLSYKFLVTSICLVSCGIANYGVENIIKFAVPVLLTAYPIVIVLILLSLFDNHIKNKNIYSGAVYVTLIVSIFNSLYSMGIKVPLVTDFVNSLPFSSQGFSWIIPAFLGGILAKVFTGKKFAVEN</sequence>
<feature type="transmembrane region" description="Helical" evidence="9">
    <location>
        <begin position="146"/>
        <end position="167"/>
    </location>
</feature>
<comment type="subcellular location">
    <subcellularLocation>
        <location evidence="1 9">Cell membrane</location>
        <topology evidence="1 9">Multi-pass membrane protein</topology>
    </subcellularLocation>
</comment>
<keyword evidence="4" id="KW-1003">Cell membrane</keyword>
<comment type="function">
    <text evidence="9">Component of the transport system for branched-chain amino acids.</text>
</comment>
<dbReference type="GO" id="GO:0005304">
    <property type="term" value="F:L-valine transmembrane transporter activity"/>
    <property type="evidence" value="ECO:0007669"/>
    <property type="project" value="TreeGrafter"/>
</dbReference>
<feature type="transmembrane region" description="Helical" evidence="9">
    <location>
        <begin position="39"/>
        <end position="59"/>
    </location>
</feature>
<keyword evidence="6 9" id="KW-0029">Amino-acid transport</keyword>
<dbReference type="AlphaFoldDB" id="A0A1E8F0R9"/>
<dbReference type="Proteomes" id="UP000175744">
    <property type="component" value="Unassembled WGS sequence"/>
</dbReference>
<evidence type="ECO:0000256" key="8">
    <source>
        <dbReference type="ARBA" id="ARBA00023136"/>
    </source>
</evidence>
<dbReference type="PANTHER" id="PTHR30588">
    <property type="entry name" value="BRANCHED-CHAIN AMINO ACID TRANSPORT SYSTEM 2 CARRIER PROTEIN"/>
    <property type="match status" value="1"/>
</dbReference>
<keyword evidence="8 9" id="KW-0472">Membrane</keyword>
<feature type="transmembrane region" description="Helical" evidence="9">
    <location>
        <begin position="79"/>
        <end position="95"/>
    </location>
</feature>
<evidence type="ECO:0000313" key="10">
    <source>
        <dbReference type="EMBL" id="OFI07031.1"/>
    </source>
</evidence>
<keyword evidence="3 9" id="KW-0813">Transport</keyword>
<comment type="caution">
    <text evidence="10">The sequence shown here is derived from an EMBL/GenBank/DDBJ whole genome shotgun (WGS) entry which is preliminary data.</text>
</comment>
<evidence type="ECO:0000256" key="6">
    <source>
        <dbReference type="ARBA" id="ARBA00022970"/>
    </source>
</evidence>
<feature type="transmembrane region" description="Helical" evidence="9">
    <location>
        <begin position="404"/>
        <end position="422"/>
    </location>
</feature>
<dbReference type="EMBL" id="LZFO01000006">
    <property type="protein sequence ID" value="OFI07031.1"/>
    <property type="molecule type" value="Genomic_DNA"/>
</dbReference>
<gene>
    <name evidence="10" type="primary">brnQ_3</name>
    <name evidence="10" type="ORF">CLOACE_06180</name>
</gene>
<protein>
    <recommendedName>
        <fullName evidence="9">Branched-chain amino acid transport system carrier protein</fullName>
    </recommendedName>
</protein>